<dbReference type="Pfam" id="PF08784">
    <property type="entry name" value="RPA_C"/>
    <property type="match status" value="1"/>
</dbReference>
<dbReference type="GO" id="GO:0005662">
    <property type="term" value="C:DNA replication factor A complex"/>
    <property type="evidence" value="ECO:0007669"/>
    <property type="project" value="TreeGrafter"/>
</dbReference>
<dbReference type="Pfam" id="PF01336">
    <property type="entry name" value="tRNA_anti-codon"/>
    <property type="match status" value="1"/>
</dbReference>
<dbReference type="Proteomes" id="UP000696573">
    <property type="component" value="Unassembled WGS sequence"/>
</dbReference>
<evidence type="ECO:0000259" key="8">
    <source>
        <dbReference type="Pfam" id="PF08784"/>
    </source>
</evidence>
<name>A0A9N9V3I1_9HYPO</name>
<proteinExistence type="inferred from homology"/>
<comment type="caution">
    <text evidence="9">The sequence shown here is derived from an EMBL/GenBank/DDBJ whole genome shotgun (WGS) entry which is preliminary data.</text>
</comment>
<dbReference type="GO" id="GO:0000781">
    <property type="term" value="C:chromosome, telomeric region"/>
    <property type="evidence" value="ECO:0007669"/>
    <property type="project" value="TreeGrafter"/>
</dbReference>
<evidence type="ECO:0000313" key="10">
    <source>
        <dbReference type="Proteomes" id="UP000696573"/>
    </source>
</evidence>
<evidence type="ECO:0000256" key="4">
    <source>
        <dbReference type="ARBA" id="ARBA00023125"/>
    </source>
</evidence>
<evidence type="ECO:0000256" key="2">
    <source>
        <dbReference type="ARBA" id="ARBA00007815"/>
    </source>
</evidence>
<comment type="similarity">
    <text evidence="2">Belongs to the replication factor A protein 2 family.</text>
</comment>
<dbReference type="InterPro" id="IPR040260">
    <property type="entry name" value="RFA2-like"/>
</dbReference>
<keyword evidence="5" id="KW-0539">Nucleus</keyword>
<dbReference type="GO" id="GO:0003697">
    <property type="term" value="F:single-stranded DNA binding"/>
    <property type="evidence" value="ECO:0007669"/>
    <property type="project" value="TreeGrafter"/>
</dbReference>
<feature type="region of interest" description="Disordered" evidence="6">
    <location>
        <begin position="1"/>
        <end position="42"/>
    </location>
</feature>
<dbReference type="Gene3D" id="1.10.10.10">
    <property type="entry name" value="Winged helix-like DNA-binding domain superfamily/Winged helix DNA-binding domain"/>
    <property type="match status" value="1"/>
</dbReference>
<dbReference type="PIRSF" id="PIRSF036949">
    <property type="entry name" value="RPA32"/>
    <property type="match status" value="1"/>
</dbReference>
<accession>A0A9N9V3I1</accession>
<organism evidence="9 10">
    <name type="scientific">Clonostachys rhizophaga</name>
    <dbReference type="NCBI Taxonomy" id="160324"/>
    <lineage>
        <taxon>Eukaryota</taxon>
        <taxon>Fungi</taxon>
        <taxon>Dikarya</taxon>
        <taxon>Ascomycota</taxon>
        <taxon>Pezizomycotina</taxon>
        <taxon>Sordariomycetes</taxon>
        <taxon>Hypocreomycetidae</taxon>
        <taxon>Hypocreales</taxon>
        <taxon>Bionectriaceae</taxon>
        <taxon>Clonostachys</taxon>
    </lineage>
</organism>
<dbReference type="OrthoDB" id="25571at2759"/>
<evidence type="ECO:0000256" key="6">
    <source>
        <dbReference type="SAM" id="MobiDB-lite"/>
    </source>
</evidence>
<dbReference type="InterPro" id="IPR014646">
    <property type="entry name" value="Rfa2/RPA32"/>
</dbReference>
<dbReference type="InterPro" id="IPR004365">
    <property type="entry name" value="NA-bd_OB_tRNA"/>
</dbReference>
<reference evidence="9" key="1">
    <citation type="submission" date="2021-10" db="EMBL/GenBank/DDBJ databases">
        <authorList>
            <person name="Piombo E."/>
        </authorList>
    </citation>
    <scope>NUCLEOTIDE SEQUENCE</scope>
</reference>
<comment type="subcellular location">
    <subcellularLocation>
        <location evidence="1">Nucleus</location>
    </subcellularLocation>
</comment>
<dbReference type="CDD" id="cd04478">
    <property type="entry name" value="RPA2_DBD_D"/>
    <property type="match status" value="1"/>
</dbReference>
<dbReference type="SUPFAM" id="SSF46785">
    <property type="entry name" value="Winged helix' DNA-binding domain"/>
    <property type="match status" value="1"/>
</dbReference>
<dbReference type="GO" id="GO:0000724">
    <property type="term" value="P:double-strand break repair via homologous recombination"/>
    <property type="evidence" value="ECO:0007669"/>
    <property type="project" value="TreeGrafter"/>
</dbReference>
<keyword evidence="10" id="KW-1185">Reference proteome</keyword>
<feature type="domain" description="Replication protein A C-terminal" evidence="8">
    <location>
        <begin position="163"/>
        <end position="265"/>
    </location>
</feature>
<keyword evidence="3" id="KW-0235">DNA replication</keyword>
<evidence type="ECO:0008006" key="11">
    <source>
        <dbReference type="Google" id="ProtNLM"/>
    </source>
</evidence>
<feature type="domain" description="OB" evidence="7">
    <location>
        <begin position="73"/>
        <end position="144"/>
    </location>
</feature>
<sequence>MSAYGNQYKSGFGGQNDDGGGFFAGSSQQGSQGGAQAKQEKSLRPVTIKQVLGAEPIPGGEHFKIDGANIDQITIVGQVRSISARPTHLLAQLDDGTGQVEVRMFTNEEAKVSEDSYEPNSFVRVFGIIRSFNDKPSITAYSMRAVPDYNEVNYHLLEATHTHLFFTKGPLDQEGRAGNEEPSMFVGGAGGGAGGASAGNNSDSRLGNCSQNARKFFNFLSNVQGNEGANINAIANQLQFTMSDALKASEELYSQGVIYNTIDDETWAILEYD</sequence>
<protein>
    <recommendedName>
        <fullName evidence="11">Replication factor A protein 2</fullName>
    </recommendedName>
</protein>
<dbReference type="GO" id="GO:0035861">
    <property type="term" value="C:site of double-strand break"/>
    <property type="evidence" value="ECO:0007669"/>
    <property type="project" value="TreeGrafter"/>
</dbReference>
<dbReference type="InterPro" id="IPR036390">
    <property type="entry name" value="WH_DNA-bd_sf"/>
</dbReference>
<dbReference type="InterPro" id="IPR036388">
    <property type="entry name" value="WH-like_DNA-bd_sf"/>
</dbReference>
<evidence type="ECO:0000256" key="1">
    <source>
        <dbReference type="ARBA" id="ARBA00004123"/>
    </source>
</evidence>
<dbReference type="Gene3D" id="2.40.50.140">
    <property type="entry name" value="Nucleic acid-binding proteins"/>
    <property type="match status" value="1"/>
</dbReference>
<evidence type="ECO:0000256" key="3">
    <source>
        <dbReference type="ARBA" id="ARBA00022705"/>
    </source>
</evidence>
<dbReference type="PANTHER" id="PTHR13989:SF16">
    <property type="entry name" value="REPLICATION PROTEIN A2"/>
    <property type="match status" value="1"/>
</dbReference>
<dbReference type="EMBL" id="CABFNQ020000444">
    <property type="protein sequence ID" value="CAH0015446.1"/>
    <property type="molecule type" value="Genomic_DNA"/>
</dbReference>
<gene>
    <name evidence="9" type="ORF">CRHIZ90672A_00001292</name>
</gene>
<dbReference type="GO" id="GO:0006289">
    <property type="term" value="P:nucleotide-excision repair"/>
    <property type="evidence" value="ECO:0007669"/>
    <property type="project" value="TreeGrafter"/>
</dbReference>
<keyword evidence="4" id="KW-0238">DNA-binding</keyword>
<evidence type="ECO:0000259" key="7">
    <source>
        <dbReference type="Pfam" id="PF01336"/>
    </source>
</evidence>
<dbReference type="InterPro" id="IPR012340">
    <property type="entry name" value="NA-bd_OB-fold"/>
</dbReference>
<dbReference type="SUPFAM" id="SSF50249">
    <property type="entry name" value="Nucleic acid-binding proteins"/>
    <property type="match status" value="1"/>
</dbReference>
<dbReference type="PANTHER" id="PTHR13989">
    <property type="entry name" value="REPLICATION PROTEIN A-RELATED"/>
    <property type="match status" value="1"/>
</dbReference>
<evidence type="ECO:0000256" key="5">
    <source>
        <dbReference type="ARBA" id="ARBA00023242"/>
    </source>
</evidence>
<feature type="compositionally biased region" description="Gly residues" evidence="6">
    <location>
        <begin position="11"/>
        <end position="23"/>
    </location>
</feature>
<evidence type="ECO:0000313" key="9">
    <source>
        <dbReference type="EMBL" id="CAH0015446.1"/>
    </source>
</evidence>
<dbReference type="GO" id="GO:0006260">
    <property type="term" value="P:DNA replication"/>
    <property type="evidence" value="ECO:0007669"/>
    <property type="project" value="UniProtKB-KW"/>
</dbReference>
<dbReference type="AlphaFoldDB" id="A0A9N9V3I1"/>
<dbReference type="InterPro" id="IPR014892">
    <property type="entry name" value="RPA_C"/>
</dbReference>
<feature type="compositionally biased region" description="Low complexity" evidence="6">
    <location>
        <begin position="24"/>
        <end position="37"/>
    </location>
</feature>